<sequence>MRPVRLVVVAALALLALCVPLLVQRSFSAAAPAQRLVIEGSTTMAPLIAAVARRFRQRHPEVTIEIVPTGSAAGIAAVRQGRATIGMVSRSLNDDERDLYGLPIARDGVAIVVHRANPVTRLTHAQLAAVFGGSATDWRQVGGDAGPVHVVAGPTGAGSTGLFGAYLGLAGGIRSADLRPTNSGRLGIVAKDPAAIAYVSMGEAERAITAGAPLRLLPVEDIWANSKNVRSGDYPISRPLMLVSRGAPSGAARAFFNFCGPAQIDDVVAAFEFVPYLD</sequence>
<evidence type="ECO:0000313" key="4">
    <source>
        <dbReference type="EMBL" id="TWI46687.1"/>
    </source>
</evidence>
<dbReference type="RefSeq" id="WP_145876325.1">
    <property type="nucleotide sequence ID" value="NZ_CP046904.1"/>
</dbReference>
<dbReference type="Pfam" id="PF12849">
    <property type="entry name" value="PBP_like_2"/>
    <property type="match status" value="1"/>
</dbReference>
<organism evidence="4 5">
    <name type="scientific">Pseudoduganella flava</name>
    <dbReference type="NCBI Taxonomy" id="871742"/>
    <lineage>
        <taxon>Bacteria</taxon>
        <taxon>Pseudomonadati</taxon>
        <taxon>Pseudomonadota</taxon>
        <taxon>Betaproteobacteria</taxon>
        <taxon>Burkholderiales</taxon>
        <taxon>Oxalobacteraceae</taxon>
        <taxon>Telluria group</taxon>
        <taxon>Pseudoduganella</taxon>
    </lineage>
</organism>
<dbReference type="PANTHER" id="PTHR30570">
    <property type="entry name" value="PERIPLASMIC PHOSPHATE BINDING COMPONENT OF PHOSPHATE ABC TRANSPORTER"/>
    <property type="match status" value="1"/>
</dbReference>
<dbReference type="PANTHER" id="PTHR30570:SF1">
    <property type="entry name" value="PHOSPHATE-BINDING PROTEIN PSTS"/>
    <property type="match status" value="1"/>
</dbReference>
<reference evidence="4" key="2">
    <citation type="submission" date="2019-07" db="EMBL/GenBank/DDBJ databases">
        <authorList>
            <person name="Whitman W."/>
            <person name="Huntemann M."/>
            <person name="Clum A."/>
            <person name="Pillay M."/>
            <person name="Palaniappan K."/>
            <person name="Varghese N."/>
            <person name="Mikhailova N."/>
            <person name="Stamatis D."/>
            <person name="Reddy T."/>
            <person name="Daum C."/>
            <person name="Shapiro N."/>
            <person name="Ivanova N."/>
            <person name="Kyrpides N."/>
            <person name="Woyke T."/>
        </authorList>
    </citation>
    <scope>NUCLEOTIDE SEQUENCE</scope>
    <source>
        <strain evidence="4">CGMCC 1.10685</strain>
    </source>
</reference>
<dbReference type="Proteomes" id="UP000437862">
    <property type="component" value="Chromosome"/>
</dbReference>
<protein>
    <submittedName>
        <fullName evidence="3">Phosphate ABC transporter substrate-binding protein</fullName>
    </submittedName>
    <submittedName>
        <fullName evidence="4">Phosphate transport system substrate-binding protein</fullName>
    </submittedName>
</protein>
<keyword evidence="1" id="KW-0732">Signal</keyword>
<dbReference type="CDD" id="cd13653">
    <property type="entry name" value="PBP2_phosphate_like_1"/>
    <property type="match status" value="1"/>
</dbReference>
<proteinExistence type="predicted"/>
<evidence type="ECO:0000313" key="5">
    <source>
        <dbReference type="Proteomes" id="UP000315112"/>
    </source>
</evidence>
<dbReference type="InterPro" id="IPR050811">
    <property type="entry name" value="Phosphate_ABC_transporter"/>
</dbReference>
<dbReference type="AlphaFoldDB" id="A0A562PQG3"/>
<name>A0A562PQG3_9BURK</name>
<evidence type="ECO:0000313" key="6">
    <source>
        <dbReference type="Proteomes" id="UP000437862"/>
    </source>
</evidence>
<evidence type="ECO:0000313" key="3">
    <source>
        <dbReference type="EMBL" id="QGZ37857.1"/>
    </source>
</evidence>
<evidence type="ECO:0000259" key="2">
    <source>
        <dbReference type="Pfam" id="PF12849"/>
    </source>
</evidence>
<reference evidence="4 5" key="1">
    <citation type="journal article" date="2015" name="Stand. Genomic Sci.">
        <title>Genomic Encyclopedia of Bacterial and Archaeal Type Strains, Phase III: the genomes of soil and plant-associated and newly described type strains.</title>
        <authorList>
            <person name="Whitman W.B."/>
            <person name="Woyke T."/>
            <person name="Klenk H.P."/>
            <person name="Zhou Y."/>
            <person name="Lilburn T.G."/>
            <person name="Beck B.J."/>
            <person name="De Vos P."/>
            <person name="Vandamme P."/>
            <person name="Eisen J.A."/>
            <person name="Garrity G."/>
            <person name="Hugenholtz P."/>
            <person name="Kyrpides N.C."/>
        </authorList>
    </citation>
    <scope>NUCLEOTIDE SEQUENCE [LARGE SCALE GENOMIC DNA]</scope>
    <source>
        <strain evidence="4 5">CGMCC 1.10685</strain>
    </source>
</reference>
<accession>A0A562PQG3</accession>
<feature type="domain" description="PBP" evidence="2">
    <location>
        <begin position="30"/>
        <end position="258"/>
    </location>
</feature>
<dbReference type="EMBL" id="VLKW01000005">
    <property type="protein sequence ID" value="TWI46687.1"/>
    <property type="molecule type" value="Genomic_DNA"/>
</dbReference>
<dbReference type="Proteomes" id="UP000315112">
    <property type="component" value="Unassembled WGS sequence"/>
</dbReference>
<dbReference type="InterPro" id="IPR024370">
    <property type="entry name" value="PBP_domain"/>
</dbReference>
<dbReference type="EMBL" id="CP046904">
    <property type="protein sequence ID" value="QGZ37857.1"/>
    <property type="molecule type" value="Genomic_DNA"/>
</dbReference>
<dbReference type="Gene3D" id="3.40.190.10">
    <property type="entry name" value="Periplasmic binding protein-like II"/>
    <property type="match status" value="2"/>
</dbReference>
<reference evidence="3 6" key="3">
    <citation type="submission" date="2019-12" db="EMBL/GenBank/DDBJ databases">
        <title>Draft Genome Sequences of Six Type Strains of the Genus Massilia.</title>
        <authorList>
            <person name="Miess H."/>
            <person name="Frediansyah A."/>
            <person name="Goeker M."/>
            <person name="Gross H."/>
        </authorList>
    </citation>
    <scope>NUCLEOTIDE SEQUENCE [LARGE SCALE GENOMIC DNA]</scope>
    <source>
        <strain evidence="3 6">DSM 26639</strain>
    </source>
</reference>
<gene>
    <name evidence="3" type="ORF">GO485_01535</name>
    <name evidence="4" type="ORF">IP92_03050</name>
</gene>
<dbReference type="OrthoDB" id="4008270at2"/>
<keyword evidence="6" id="KW-1185">Reference proteome</keyword>
<evidence type="ECO:0000256" key="1">
    <source>
        <dbReference type="ARBA" id="ARBA00022729"/>
    </source>
</evidence>
<dbReference type="SUPFAM" id="SSF53850">
    <property type="entry name" value="Periplasmic binding protein-like II"/>
    <property type="match status" value="1"/>
</dbReference>